<dbReference type="Proteomes" id="UP000266861">
    <property type="component" value="Unassembled WGS sequence"/>
</dbReference>
<accession>A0A397J6V0</accession>
<sequence>MAETSENETIDKVQDAQINADYYSKVNLMMDFTIAKGQHEAVLKKFDNIMIIHLKTSGFSFYYGITKDPEYMIAPCSYYFKGNHLNNNFNISDGVISRSEVLDVHGDNGIGKIINLGNCS</sequence>
<evidence type="ECO:0000313" key="2">
    <source>
        <dbReference type="Proteomes" id="UP000266861"/>
    </source>
</evidence>
<name>A0A397J6V0_9GLOM</name>
<reference evidence="1 2" key="1">
    <citation type="submission" date="2018-08" db="EMBL/GenBank/DDBJ databases">
        <title>Genome and evolution of the arbuscular mycorrhizal fungus Diversispora epigaea (formerly Glomus versiforme) and its bacterial endosymbionts.</title>
        <authorList>
            <person name="Sun X."/>
            <person name="Fei Z."/>
            <person name="Harrison M."/>
        </authorList>
    </citation>
    <scope>NUCLEOTIDE SEQUENCE [LARGE SCALE GENOMIC DNA]</scope>
    <source>
        <strain evidence="1 2">IT104</strain>
    </source>
</reference>
<keyword evidence="2" id="KW-1185">Reference proteome</keyword>
<evidence type="ECO:0000313" key="1">
    <source>
        <dbReference type="EMBL" id="RHZ82438.1"/>
    </source>
</evidence>
<dbReference type="EMBL" id="PQFF01000102">
    <property type="protein sequence ID" value="RHZ82438.1"/>
    <property type="molecule type" value="Genomic_DNA"/>
</dbReference>
<organism evidence="1 2">
    <name type="scientific">Diversispora epigaea</name>
    <dbReference type="NCBI Taxonomy" id="1348612"/>
    <lineage>
        <taxon>Eukaryota</taxon>
        <taxon>Fungi</taxon>
        <taxon>Fungi incertae sedis</taxon>
        <taxon>Mucoromycota</taxon>
        <taxon>Glomeromycotina</taxon>
        <taxon>Glomeromycetes</taxon>
        <taxon>Diversisporales</taxon>
        <taxon>Diversisporaceae</taxon>
        <taxon>Diversispora</taxon>
    </lineage>
</organism>
<gene>
    <name evidence="1" type="ORF">Glove_109g435</name>
</gene>
<comment type="caution">
    <text evidence="1">The sequence shown here is derived from an EMBL/GenBank/DDBJ whole genome shotgun (WGS) entry which is preliminary data.</text>
</comment>
<protein>
    <submittedName>
        <fullName evidence="1">Uncharacterized protein</fullName>
    </submittedName>
</protein>
<dbReference type="AlphaFoldDB" id="A0A397J6V0"/>
<proteinExistence type="predicted"/>